<dbReference type="EMBL" id="VIEB01000344">
    <property type="protein sequence ID" value="TQD94394.1"/>
    <property type="molecule type" value="Genomic_DNA"/>
</dbReference>
<evidence type="ECO:0000313" key="2">
    <source>
        <dbReference type="EMBL" id="TQD94394.1"/>
    </source>
</evidence>
<keyword evidence="3" id="KW-1185">Reference proteome</keyword>
<organism evidence="2 3">
    <name type="scientific">Malus baccata</name>
    <name type="common">Siberian crab apple</name>
    <name type="synonym">Pyrus baccata</name>
    <dbReference type="NCBI Taxonomy" id="106549"/>
    <lineage>
        <taxon>Eukaryota</taxon>
        <taxon>Viridiplantae</taxon>
        <taxon>Streptophyta</taxon>
        <taxon>Embryophyta</taxon>
        <taxon>Tracheophyta</taxon>
        <taxon>Spermatophyta</taxon>
        <taxon>Magnoliopsida</taxon>
        <taxon>eudicotyledons</taxon>
        <taxon>Gunneridae</taxon>
        <taxon>Pentapetalae</taxon>
        <taxon>rosids</taxon>
        <taxon>fabids</taxon>
        <taxon>Rosales</taxon>
        <taxon>Rosaceae</taxon>
        <taxon>Amygdaloideae</taxon>
        <taxon>Maleae</taxon>
        <taxon>Malus</taxon>
    </lineage>
</organism>
<gene>
    <name evidence="2" type="ORF">C1H46_019994</name>
</gene>
<feature type="region of interest" description="Disordered" evidence="1">
    <location>
        <begin position="29"/>
        <end position="69"/>
    </location>
</feature>
<sequence>MRQGQKARTTLLCRSSAHVAQAIRSNPTGQRCRLNASPARPKAKFSNSYSNLCPDLLQRPSRPPRPLIDRFSRTSHLSWYRTQPKPD</sequence>
<proteinExistence type="predicted"/>
<evidence type="ECO:0000256" key="1">
    <source>
        <dbReference type="SAM" id="MobiDB-lite"/>
    </source>
</evidence>
<evidence type="ECO:0000313" key="3">
    <source>
        <dbReference type="Proteomes" id="UP000315295"/>
    </source>
</evidence>
<comment type="caution">
    <text evidence="2">The sequence shown here is derived from an EMBL/GenBank/DDBJ whole genome shotgun (WGS) entry which is preliminary data.</text>
</comment>
<dbReference type="Proteomes" id="UP000315295">
    <property type="component" value="Unassembled WGS sequence"/>
</dbReference>
<name>A0A540M6L6_MALBA</name>
<dbReference type="AlphaFoldDB" id="A0A540M6L6"/>
<accession>A0A540M6L6</accession>
<reference evidence="2 3" key="1">
    <citation type="journal article" date="2019" name="G3 (Bethesda)">
        <title>Sequencing of a Wild Apple (Malus baccata) Genome Unravels the Differences Between Cultivated and Wild Apple Species Regarding Disease Resistance and Cold Tolerance.</title>
        <authorList>
            <person name="Chen X."/>
        </authorList>
    </citation>
    <scope>NUCLEOTIDE SEQUENCE [LARGE SCALE GENOMIC DNA]</scope>
    <source>
        <strain evidence="3">cv. Shandingzi</strain>
        <tissue evidence="2">Leaves</tissue>
    </source>
</reference>
<protein>
    <submittedName>
        <fullName evidence="2">Uncharacterized protein</fullName>
    </submittedName>
</protein>